<evidence type="ECO:0000256" key="1">
    <source>
        <dbReference type="SAM" id="MobiDB-lite"/>
    </source>
</evidence>
<feature type="region of interest" description="Disordered" evidence="1">
    <location>
        <begin position="1"/>
        <end position="34"/>
    </location>
</feature>
<keyword evidence="3" id="KW-1185">Reference proteome</keyword>
<dbReference type="Proteomes" id="UP001162483">
    <property type="component" value="Unassembled WGS sequence"/>
</dbReference>
<reference evidence="2" key="1">
    <citation type="submission" date="2023-05" db="EMBL/GenBank/DDBJ databases">
        <authorList>
            <person name="Stuckert A."/>
        </authorList>
    </citation>
    <scope>NUCLEOTIDE SEQUENCE</scope>
</reference>
<feature type="non-terminal residue" evidence="2">
    <location>
        <position position="1"/>
    </location>
</feature>
<sequence>KGGFQIPISPPPADPHNHRPRLWGRGSSSHQHGDKVLWRGSPSCPKAPPNVEGMWPGMVQEGETLAHPPLPCRPACSDKGLVWILRGSPT</sequence>
<comment type="caution">
    <text evidence="2">The sequence shown here is derived from an EMBL/GenBank/DDBJ whole genome shotgun (WGS) entry which is preliminary data.</text>
</comment>
<dbReference type="EMBL" id="CATNWA010005590">
    <property type="protein sequence ID" value="CAI9550296.1"/>
    <property type="molecule type" value="Genomic_DNA"/>
</dbReference>
<gene>
    <name evidence="2" type="ORF">SPARVUS_LOCUS3489359</name>
</gene>
<proteinExistence type="predicted"/>
<organism evidence="2 3">
    <name type="scientific">Staurois parvus</name>
    <dbReference type="NCBI Taxonomy" id="386267"/>
    <lineage>
        <taxon>Eukaryota</taxon>
        <taxon>Metazoa</taxon>
        <taxon>Chordata</taxon>
        <taxon>Craniata</taxon>
        <taxon>Vertebrata</taxon>
        <taxon>Euteleostomi</taxon>
        <taxon>Amphibia</taxon>
        <taxon>Batrachia</taxon>
        <taxon>Anura</taxon>
        <taxon>Neobatrachia</taxon>
        <taxon>Ranoidea</taxon>
        <taxon>Ranidae</taxon>
        <taxon>Staurois</taxon>
    </lineage>
</organism>
<name>A0ABN9BS19_9NEOB</name>
<evidence type="ECO:0000313" key="2">
    <source>
        <dbReference type="EMBL" id="CAI9550296.1"/>
    </source>
</evidence>
<evidence type="ECO:0000313" key="3">
    <source>
        <dbReference type="Proteomes" id="UP001162483"/>
    </source>
</evidence>
<accession>A0ABN9BS19</accession>
<protein>
    <submittedName>
        <fullName evidence="2">Uncharacterized protein</fullName>
    </submittedName>
</protein>